<dbReference type="CDD" id="cd02064">
    <property type="entry name" value="FAD_synthetase_N"/>
    <property type="match status" value="1"/>
</dbReference>
<dbReference type="KEGG" id="blau:DQQ01_05610"/>
<evidence type="ECO:0000256" key="12">
    <source>
        <dbReference type="ARBA" id="ARBA00047880"/>
    </source>
</evidence>
<accession>A0A2Z4UA81</accession>
<keyword evidence="10 14" id="KW-0067">ATP-binding</keyword>
<keyword evidence="7 14" id="KW-0547">Nucleotide-binding</keyword>
<dbReference type="InterPro" id="IPR002606">
    <property type="entry name" value="Riboflavin_kinase_bac"/>
</dbReference>
<dbReference type="InterPro" id="IPR023468">
    <property type="entry name" value="Riboflavin_kinase"/>
</dbReference>
<dbReference type="RefSeq" id="WP_111919105.1">
    <property type="nucleotide sequence ID" value="NZ_CAUWHR010000001.1"/>
</dbReference>
<protein>
    <recommendedName>
        <fullName evidence="14">Riboflavin biosynthesis protein</fullName>
    </recommendedName>
    <domain>
        <recommendedName>
            <fullName evidence="14">Riboflavin kinase</fullName>
            <ecNumber evidence="14">2.7.1.26</ecNumber>
        </recommendedName>
        <alternativeName>
            <fullName evidence="14">Flavokinase</fullName>
        </alternativeName>
    </domain>
    <domain>
        <recommendedName>
            <fullName evidence="14">FMN adenylyltransferase</fullName>
            <ecNumber evidence="14">2.7.7.2</ecNumber>
        </recommendedName>
        <alternativeName>
            <fullName evidence="14">FAD pyrophosphorylase</fullName>
        </alternativeName>
        <alternativeName>
            <fullName evidence="14">FAD synthase</fullName>
        </alternativeName>
    </domain>
</protein>
<dbReference type="Proteomes" id="UP000250003">
    <property type="component" value="Chromosome"/>
</dbReference>
<sequence length="310" mass="36240">MIYTTEVPRLEEGVRSAVTLGKFDGLHRGHQKLIHRIQKKRSRNCRTVVFTFDVPPRSYMLKTPPKFLLTYEERRELSEERGIDILAECPFTEELMHMEPEDFVKEYLVERLHAAYLAVGPDFCFGHNRKGNPELLQKLGEQYGFQVEIVEKEKDGARDISSTYVREELEKGNMEKVNELLGYPYFTRGEIVHGRQLGRTIGVPTANLIPHEIKKLPPNGVYITKSFIDGKLFEGITNVGYKPTVRENFLGVETYLFCCNEDLYGQEAEVRFYKFLRPEVKFDSLEELKKQLNHDVEMARMFFEEENRQK</sequence>
<dbReference type="InterPro" id="IPR014729">
    <property type="entry name" value="Rossmann-like_a/b/a_fold"/>
</dbReference>
<evidence type="ECO:0000313" key="16">
    <source>
        <dbReference type="EMBL" id="AWY97709.1"/>
    </source>
</evidence>
<comment type="catalytic activity">
    <reaction evidence="13 14">
        <text>FMN + ATP + H(+) = FAD + diphosphate</text>
        <dbReference type="Rhea" id="RHEA:17237"/>
        <dbReference type="ChEBI" id="CHEBI:15378"/>
        <dbReference type="ChEBI" id="CHEBI:30616"/>
        <dbReference type="ChEBI" id="CHEBI:33019"/>
        <dbReference type="ChEBI" id="CHEBI:57692"/>
        <dbReference type="ChEBI" id="CHEBI:58210"/>
        <dbReference type="EC" id="2.7.7.2"/>
    </reaction>
</comment>
<evidence type="ECO:0000256" key="13">
    <source>
        <dbReference type="ARBA" id="ARBA00049494"/>
    </source>
</evidence>
<dbReference type="EMBL" id="CP030280">
    <property type="protein sequence ID" value="AWY97709.1"/>
    <property type="molecule type" value="Genomic_DNA"/>
</dbReference>
<keyword evidence="4 14" id="KW-0288">FMN</keyword>
<evidence type="ECO:0000256" key="4">
    <source>
        <dbReference type="ARBA" id="ARBA00022643"/>
    </source>
</evidence>
<comment type="catalytic activity">
    <reaction evidence="12 14">
        <text>riboflavin + ATP = FMN + ADP + H(+)</text>
        <dbReference type="Rhea" id="RHEA:14357"/>
        <dbReference type="ChEBI" id="CHEBI:15378"/>
        <dbReference type="ChEBI" id="CHEBI:30616"/>
        <dbReference type="ChEBI" id="CHEBI:57986"/>
        <dbReference type="ChEBI" id="CHEBI:58210"/>
        <dbReference type="ChEBI" id="CHEBI:456216"/>
        <dbReference type="EC" id="2.7.1.26"/>
    </reaction>
</comment>
<gene>
    <name evidence="16" type="ORF">DQQ01_05610</name>
</gene>
<dbReference type="PANTHER" id="PTHR22749:SF6">
    <property type="entry name" value="RIBOFLAVIN KINASE"/>
    <property type="match status" value="1"/>
</dbReference>
<dbReference type="GO" id="GO:0006747">
    <property type="term" value="P:FAD biosynthetic process"/>
    <property type="evidence" value="ECO:0007669"/>
    <property type="project" value="UniProtKB-UniRule"/>
</dbReference>
<evidence type="ECO:0000256" key="7">
    <source>
        <dbReference type="ARBA" id="ARBA00022741"/>
    </source>
</evidence>
<name>A0A2Z4UA81_9FIRM</name>
<evidence type="ECO:0000256" key="14">
    <source>
        <dbReference type="PIRNR" id="PIRNR004491"/>
    </source>
</evidence>
<keyword evidence="5 14" id="KW-0808">Transferase</keyword>
<evidence type="ECO:0000256" key="11">
    <source>
        <dbReference type="ARBA" id="ARBA00023268"/>
    </source>
</evidence>
<comment type="pathway">
    <text evidence="2 14">Cofactor biosynthesis; FMN biosynthesis; FMN from riboflavin (ATP route): step 1/1.</text>
</comment>
<comment type="similarity">
    <text evidence="14">Belongs to the ribF family.</text>
</comment>
<evidence type="ECO:0000259" key="15">
    <source>
        <dbReference type="SMART" id="SM00904"/>
    </source>
</evidence>
<dbReference type="SUPFAM" id="SSF82114">
    <property type="entry name" value="Riboflavin kinase-like"/>
    <property type="match status" value="1"/>
</dbReference>
<reference evidence="17" key="1">
    <citation type="submission" date="2018-06" db="EMBL/GenBank/DDBJ databases">
        <title>Description of Blautia argi sp. nov., a new anaerobic isolated from dog feces.</title>
        <authorList>
            <person name="Chang Y.-H."/>
            <person name="Paek J."/>
            <person name="Shin Y."/>
        </authorList>
    </citation>
    <scope>NUCLEOTIDE SEQUENCE [LARGE SCALE GENOMIC DNA]</scope>
    <source>
        <strain evidence="17">KCTC 15426</strain>
    </source>
</reference>
<keyword evidence="8 14" id="KW-0418">Kinase</keyword>
<dbReference type="GO" id="GO:0009231">
    <property type="term" value="P:riboflavin biosynthetic process"/>
    <property type="evidence" value="ECO:0007669"/>
    <property type="project" value="InterPro"/>
</dbReference>
<dbReference type="InterPro" id="IPR015864">
    <property type="entry name" value="FAD_synthase"/>
</dbReference>
<dbReference type="EC" id="2.7.1.26" evidence="14"/>
<evidence type="ECO:0000256" key="5">
    <source>
        <dbReference type="ARBA" id="ARBA00022679"/>
    </source>
</evidence>
<dbReference type="NCBIfam" id="TIGR00083">
    <property type="entry name" value="ribF"/>
    <property type="match status" value="1"/>
</dbReference>
<evidence type="ECO:0000313" key="17">
    <source>
        <dbReference type="Proteomes" id="UP000250003"/>
    </source>
</evidence>
<keyword evidence="3 14" id="KW-0285">Flavoprotein</keyword>
<dbReference type="FunFam" id="3.40.50.620:FF:000021">
    <property type="entry name" value="Riboflavin biosynthesis protein"/>
    <property type="match status" value="1"/>
</dbReference>
<dbReference type="InterPro" id="IPR015865">
    <property type="entry name" value="Riboflavin_kinase_bac/euk"/>
</dbReference>
<dbReference type="PIRSF" id="PIRSF004491">
    <property type="entry name" value="FAD_Synth"/>
    <property type="match status" value="1"/>
</dbReference>
<evidence type="ECO:0000256" key="6">
    <source>
        <dbReference type="ARBA" id="ARBA00022695"/>
    </source>
</evidence>
<dbReference type="InterPro" id="IPR023465">
    <property type="entry name" value="Riboflavin_kinase_dom_sf"/>
</dbReference>
<comment type="pathway">
    <text evidence="1 14">Cofactor biosynthesis; FAD biosynthesis; FAD from FMN: step 1/1.</text>
</comment>
<dbReference type="PANTHER" id="PTHR22749">
    <property type="entry name" value="RIBOFLAVIN KINASE/FMN ADENYLYLTRANSFERASE"/>
    <property type="match status" value="1"/>
</dbReference>
<evidence type="ECO:0000256" key="2">
    <source>
        <dbReference type="ARBA" id="ARBA00005201"/>
    </source>
</evidence>
<dbReference type="SUPFAM" id="SSF52374">
    <property type="entry name" value="Nucleotidylyl transferase"/>
    <property type="match status" value="1"/>
</dbReference>
<evidence type="ECO:0000256" key="1">
    <source>
        <dbReference type="ARBA" id="ARBA00004726"/>
    </source>
</evidence>
<dbReference type="EC" id="2.7.7.2" evidence="14"/>
<dbReference type="NCBIfam" id="NF004162">
    <property type="entry name" value="PRK05627.1-5"/>
    <property type="match status" value="1"/>
</dbReference>
<dbReference type="GO" id="GO:0008531">
    <property type="term" value="F:riboflavin kinase activity"/>
    <property type="evidence" value="ECO:0007669"/>
    <property type="project" value="UniProtKB-UniRule"/>
</dbReference>
<keyword evidence="9 14" id="KW-0274">FAD</keyword>
<dbReference type="UniPathway" id="UPA00277">
    <property type="reaction ID" value="UER00407"/>
</dbReference>
<dbReference type="OrthoDB" id="9803667at2"/>
<dbReference type="AlphaFoldDB" id="A0A2Z4UA81"/>
<keyword evidence="6 14" id="KW-0548">Nucleotidyltransferase</keyword>
<dbReference type="Pfam" id="PF06574">
    <property type="entry name" value="FAD_syn"/>
    <property type="match status" value="1"/>
</dbReference>
<dbReference type="GO" id="GO:0005524">
    <property type="term" value="F:ATP binding"/>
    <property type="evidence" value="ECO:0007669"/>
    <property type="project" value="UniProtKB-UniRule"/>
</dbReference>
<evidence type="ECO:0000256" key="8">
    <source>
        <dbReference type="ARBA" id="ARBA00022777"/>
    </source>
</evidence>
<keyword evidence="11" id="KW-0511">Multifunctional enzyme</keyword>
<dbReference type="SMART" id="SM00904">
    <property type="entry name" value="Flavokinase"/>
    <property type="match status" value="1"/>
</dbReference>
<evidence type="ECO:0000256" key="9">
    <source>
        <dbReference type="ARBA" id="ARBA00022827"/>
    </source>
</evidence>
<evidence type="ECO:0000256" key="10">
    <source>
        <dbReference type="ARBA" id="ARBA00022840"/>
    </source>
</evidence>
<proteinExistence type="inferred from homology"/>
<dbReference type="GO" id="GO:0003919">
    <property type="term" value="F:FMN adenylyltransferase activity"/>
    <property type="evidence" value="ECO:0007669"/>
    <property type="project" value="UniProtKB-UniRule"/>
</dbReference>
<dbReference type="UniPathway" id="UPA00276">
    <property type="reaction ID" value="UER00406"/>
</dbReference>
<dbReference type="Pfam" id="PF01687">
    <property type="entry name" value="Flavokinase"/>
    <property type="match status" value="1"/>
</dbReference>
<dbReference type="Gene3D" id="2.40.30.30">
    <property type="entry name" value="Riboflavin kinase-like"/>
    <property type="match status" value="1"/>
</dbReference>
<dbReference type="Gene3D" id="3.40.50.620">
    <property type="entry name" value="HUPs"/>
    <property type="match status" value="1"/>
</dbReference>
<organism evidence="16 17">
    <name type="scientific">Blautia argi</name>
    <dbReference type="NCBI Taxonomy" id="1912897"/>
    <lineage>
        <taxon>Bacteria</taxon>
        <taxon>Bacillati</taxon>
        <taxon>Bacillota</taxon>
        <taxon>Clostridia</taxon>
        <taxon>Lachnospirales</taxon>
        <taxon>Lachnospiraceae</taxon>
        <taxon>Blautia</taxon>
    </lineage>
</organism>
<keyword evidence="17" id="KW-1185">Reference proteome</keyword>
<dbReference type="GO" id="GO:0009398">
    <property type="term" value="P:FMN biosynthetic process"/>
    <property type="evidence" value="ECO:0007669"/>
    <property type="project" value="UniProtKB-UniRule"/>
</dbReference>
<feature type="domain" description="Riboflavin kinase" evidence="15">
    <location>
        <begin position="180"/>
        <end position="304"/>
    </location>
</feature>
<dbReference type="NCBIfam" id="NF004160">
    <property type="entry name" value="PRK05627.1-3"/>
    <property type="match status" value="1"/>
</dbReference>
<evidence type="ECO:0000256" key="3">
    <source>
        <dbReference type="ARBA" id="ARBA00022630"/>
    </source>
</evidence>